<dbReference type="PROSITE" id="PS51762">
    <property type="entry name" value="GH16_2"/>
    <property type="match status" value="1"/>
</dbReference>
<evidence type="ECO:0000313" key="5">
    <source>
        <dbReference type="EMBL" id="RUT72300.1"/>
    </source>
</evidence>
<gene>
    <name evidence="5" type="ORF">D0817_01420</name>
</gene>
<dbReference type="InterPro" id="IPR000757">
    <property type="entry name" value="Beta-glucanase-like"/>
</dbReference>
<dbReference type="NCBIfam" id="TIGR04183">
    <property type="entry name" value="Por_Secre_tail"/>
    <property type="match status" value="1"/>
</dbReference>
<keyword evidence="6" id="KW-1185">Reference proteome</keyword>
<dbReference type="Gene3D" id="2.60.120.200">
    <property type="match status" value="2"/>
</dbReference>
<dbReference type="Pfam" id="PF00722">
    <property type="entry name" value="Glyco_hydro_16"/>
    <property type="match status" value="1"/>
</dbReference>
<dbReference type="Pfam" id="PF18962">
    <property type="entry name" value="Por_Secre_tail"/>
    <property type="match status" value="1"/>
</dbReference>
<dbReference type="GO" id="GO:0004553">
    <property type="term" value="F:hydrolase activity, hydrolyzing O-glycosyl compounds"/>
    <property type="evidence" value="ECO:0007669"/>
    <property type="project" value="InterPro"/>
</dbReference>
<protein>
    <submittedName>
        <fullName evidence="5">T9SS C-terminal target domain-containing protein</fullName>
    </submittedName>
</protein>
<evidence type="ECO:0000256" key="2">
    <source>
        <dbReference type="ARBA" id="ARBA00022729"/>
    </source>
</evidence>
<sequence>MNQKDSFFGRPPKDNFNYLKRIFMLTMILLSPFLKVQAQCNTLVWQDEFNGTTVDAAKWQSISGNGCPSLCGFGNAEAQRYDPNQATIVKEGSNSYLNIQAKYEPNAAFPQQPYASAKLTTQGKYALKYGRVEARMKLSSGMGAWPAFWMLPAGQSNWPFTGEIDIMEAKHRNPKSIDGTIHYDGGGYHYTGRSYTSPTDLSTEFHVYAVEWGPNSIKWFIDGNLFHTATPATTVNGGWPFNDQQFYIILNLAVGSLGTPYTSVNGAGVEPVPGDFPAKLQVDYVRVYDGSFANGVIGDAKVYHNETGKTYTLGAIAGASYNWTVPSGATITSGQGTNTITVNWGTTGGDVSAVATVSGCTATTYKLAVTTEVPLPVEKVHEDFQSNRNVLYPLKTGVLTEAVANPSATGVNTSALVGRYVRNASELYDVLNIKNVTISNANDYVYGRKKLSFDIYTSAPVGTKISMQLENSLVTTAINYPSGRHSGYKATTTVQNKWETIEFEFEKVIDPNTSALSINNVVFLFESNSNSGATYYFDNLLTKAAPEKPIIATDVLQNYDGINKIIKGTTTGTYSVVANPGSNSVNASANVARYVRNVTEQYDVLFFNTQSSIEDAGLLKNQTNKIMIDVYTSAPVGTVVSLNLENSATSLPANFPTGRNSNYVAITTKQNQWETLTFYYNSSPDEGTSNLAVNQMVLLFNSGSYTSDTYYFDNIRIGATKLPDTFTPGVVYEDYQTVHNITFRDAIGTYTANAANPSASGINTSSNVGKYVRKSTELYDNFSFNSTITNVGDFKSGTKKFAMDVYTSAPVGSVISWQAESSASIPSNFPVGRHSVYQGVVKQTNTWHTVTFTYASSPDASTLNSEVNRFVFLFEPGTSSGNTYYFDNIRSLNLVSTENPTNTLPSPWVSTDLGAVTPAGQATYSGGTFTVKGSGTDIWESSDQFQYVNQPITGDAEIIAKVNSLTNTNTYAKAGVMFRETLTPTSKHAMSNITAAAGVEFLSRDAVSVPTIGQGAAGTTPKWLRIVRSGNVFTSYSSDNGTTWTQIGTPRTIAMASTIYAGLAVTSHANGTLATGVFSDVIVRNITPPTNNVNLALAKTAVASTEENATLSASKATDGDGTVSRWASSFANASEWIYVDLQSSYNLNRVVLKWEAAFATQYKVQLSTDNVFTENETINTQTASDGGTDDLVVSGTGRYLRILCTAKALAPYGYSLFEIEAYGTASAAKQASASKEIAQETVTTDLAIYPNPASDYIELSVTGNLKNKEVTIHDLAGNLVIKNKINTTADQSIIDISRLPKGIYILNFSSDEKSWTKKLIKK</sequence>
<dbReference type="GO" id="GO:0005975">
    <property type="term" value="P:carbohydrate metabolic process"/>
    <property type="evidence" value="ECO:0007669"/>
    <property type="project" value="InterPro"/>
</dbReference>
<evidence type="ECO:0000256" key="1">
    <source>
        <dbReference type="ARBA" id="ARBA00006865"/>
    </source>
</evidence>
<dbReference type="InterPro" id="IPR008979">
    <property type="entry name" value="Galactose-bd-like_sf"/>
</dbReference>
<proteinExistence type="inferred from homology"/>
<dbReference type="PROSITE" id="PS50022">
    <property type="entry name" value="FA58C_3"/>
    <property type="match status" value="1"/>
</dbReference>
<dbReference type="Pfam" id="PF19408">
    <property type="entry name" value="PKD_6"/>
    <property type="match status" value="1"/>
</dbReference>
<dbReference type="Proteomes" id="UP000288102">
    <property type="component" value="Unassembled WGS sequence"/>
</dbReference>
<name>A0A434AD50_9FLAO</name>
<evidence type="ECO:0000313" key="6">
    <source>
        <dbReference type="Proteomes" id="UP000288102"/>
    </source>
</evidence>
<dbReference type="PANTHER" id="PTHR10963">
    <property type="entry name" value="GLYCOSYL HYDROLASE-RELATED"/>
    <property type="match status" value="1"/>
</dbReference>
<dbReference type="CDD" id="cd08023">
    <property type="entry name" value="GH16_laminarinase_like"/>
    <property type="match status" value="1"/>
</dbReference>
<comment type="similarity">
    <text evidence="1">Belongs to the glycosyl hydrolase 16 family.</text>
</comment>
<feature type="domain" description="GH16" evidence="4">
    <location>
        <begin position="47"/>
        <end position="293"/>
    </location>
</feature>
<keyword evidence="2" id="KW-0732">Signal</keyword>
<dbReference type="InterPro" id="IPR000421">
    <property type="entry name" value="FA58C"/>
</dbReference>
<evidence type="ECO:0000259" key="3">
    <source>
        <dbReference type="PROSITE" id="PS50022"/>
    </source>
</evidence>
<evidence type="ECO:0000259" key="4">
    <source>
        <dbReference type="PROSITE" id="PS51762"/>
    </source>
</evidence>
<dbReference type="Gene3D" id="2.60.120.260">
    <property type="entry name" value="Galactose-binding domain-like"/>
    <property type="match status" value="1"/>
</dbReference>
<dbReference type="EMBL" id="QWDM01000001">
    <property type="protein sequence ID" value="RUT72300.1"/>
    <property type="molecule type" value="Genomic_DNA"/>
</dbReference>
<reference evidence="6" key="1">
    <citation type="journal article" date="2019" name="Syst. Appl. Microbiol.">
        <title>Flavobacterium circumlabens sp. nov. and Flavobacterium cupreum sp. nov., two psychrotrophic species isolated from Antarctic environmental samples.</title>
        <authorList>
            <person name="Kralova S."/>
            <person name="Busse H.-J."/>
            <person name="Svec P."/>
            <person name="Maslanova I."/>
            <person name="Stankova E."/>
            <person name="Bartak M."/>
            <person name="Sedlacek I."/>
        </authorList>
    </citation>
    <scope>NUCLEOTIDE SEQUENCE [LARGE SCALE GENOMIC DNA]</scope>
    <source>
        <strain evidence="6">CCM 8825</strain>
    </source>
</reference>
<dbReference type="InterPro" id="IPR050546">
    <property type="entry name" value="Glycosyl_Hydrlase_16"/>
</dbReference>
<dbReference type="InterPro" id="IPR013320">
    <property type="entry name" value="ConA-like_dom_sf"/>
</dbReference>
<dbReference type="PANTHER" id="PTHR10963:SF55">
    <property type="entry name" value="GLYCOSIDE HYDROLASE FAMILY 16 PROTEIN"/>
    <property type="match status" value="1"/>
</dbReference>
<accession>A0A434AD50</accession>
<dbReference type="SUPFAM" id="SSF49785">
    <property type="entry name" value="Galactose-binding domain-like"/>
    <property type="match status" value="1"/>
</dbReference>
<dbReference type="SUPFAM" id="SSF49899">
    <property type="entry name" value="Concanavalin A-like lectins/glucanases"/>
    <property type="match status" value="1"/>
</dbReference>
<dbReference type="InterPro" id="IPR026444">
    <property type="entry name" value="Secre_tail"/>
</dbReference>
<feature type="domain" description="F5/8 type C" evidence="3">
    <location>
        <begin position="1086"/>
        <end position="1224"/>
    </location>
</feature>
<dbReference type="Pfam" id="PF22633">
    <property type="entry name" value="F5_F8_type_C_2"/>
    <property type="match status" value="1"/>
</dbReference>
<dbReference type="InterPro" id="IPR045829">
    <property type="entry name" value="PKD_6"/>
</dbReference>
<organism evidence="5 6">
    <name type="scientific">Flavobacterium cupreum</name>
    <dbReference type="NCBI Taxonomy" id="2133766"/>
    <lineage>
        <taxon>Bacteria</taxon>
        <taxon>Pseudomonadati</taxon>
        <taxon>Bacteroidota</taxon>
        <taxon>Flavobacteriia</taxon>
        <taxon>Flavobacteriales</taxon>
        <taxon>Flavobacteriaceae</taxon>
        <taxon>Flavobacterium</taxon>
    </lineage>
</organism>
<dbReference type="OrthoDB" id="9809583at2"/>
<dbReference type="RefSeq" id="WP_127336599.1">
    <property type="nucleotide sequence ID" value="NZ_QWDM01000001.1"/>
</dbReference>
<comment type="caution">
    <text evidence="5">The sequence shown here is derived from an EMBL/GenBank/DDBJ whole genome shotgun (WGS) entry which is preliminary data.</text>
</comment>